<sequence>MFIWVWPRGVFGVVTAPKSHNRIPAETMRYIQNQNHRQPAQGRSPGVSASVDVVVGNQRRR</sequence>
<evidence type="ECO:0000256" key="1">
    <source>
        <dbReference type="SAM" id="MobiDB-lite"/>
    </source>
</evidence>
<dbReference type="EMBL" id="CAEKDK010000002">
    <property type="protein sequence ID" value="CAB4268817.1"/>
    <property type="molecule type" value="Genomic_DNA"/>
</dbReference>
<reference evidence="3 4" key="2">
    <citation type="submission" date="2020-05" db="EMBL/GenBank/DDBJ databases">
        <authorList>
            <person name="Campoy J."/>
            <person name="Schneeberger K."/>
            <person name="Spophaly S."/>
        </authorList>
    </citation>
    <scope>NUCLEOTIDE SEQUENCE [LARGE SCALE GENOMIC DNA]</scope>
    <source>
        <strain evidence="3">PruArmRojPasFocal</strain>
    </source>
</reference>
<evidence type="ECO:0000313" key="5">
    <source>
        <dbReference type="Proteomes" id="UP000507245"/>
    </source>
</evidence>
<reference evidence="5" key="1">
    <citation type="journal article" date="2020" name="Genome Biol.">
        <title>Gamete binning: chromosome-level and haplotype-resolved genome assembly enabled by high-throughput single-cell sequencing of gamete genomes.</title>
        <authorList>
            <person name="Campoy J.A."/>
            <person name="Sun H."/>
            <person name="Goel M."/>
            <person name="Jiao W.-B."/>
            <person name="Folz-Donahue K."/>
            <person name="Wang N."/>
            <person name="Rubio M."/>
            <person name="Liu C."/>
            <person name="Kukat C."/>
            <person name="Ruiz D."/>
            <person name="Huettel B."/>
            <person name="Schneeberger K."/>
        </authorList>
    </citation>
    <scope>NUCLEOTIDE SEQUENCE [LARGE SCALE GENOMIC DNA]</scope>
    <source>
        <strain evidence="5">cv. Rojo Pasion</strain>
    </source>
</reference>
<evidence type="ECO:0000313" key="3">
    <source>
        <dbReference type="EMBL" id="CAB4299268.1"/>
    </source>
</evidence>
<dbReference type="Proteomes" id="UP000507222">
    <property type="component" value="Unassembled WGS sequence"/>
</dbReference>
<proteinExistence type="predicted"/>
<name>A0A6J5WLZ1_PRUAR</name>
<accession>A0A6J5WLZ1</accession>
<evidence type="ECO:0000313" key="2">
    <source>
        <dbReference type="EMBL" id="CAB4268817.1"/>
    </source>
</evidence>
<protein>
    <submittedName>
        <fullName evidence="3">Uncharacterized protein</fullName>
    </submittedName>
</protein>
<organism evidence="3 5">
    <name type="scientific">Prunus armeniaca</name>
    <name type="common">Apricot</name>
    <name type="synonym">Armeniaca vulgaris</name>
    <dbReference type="NCBI Taxonomy" id="36596"/>
    <lineage>
        <taxon>Eukaryota</taxon>
        <taxon>Viridiplantae</taxon>
        <taxon>Streptophyta</taxon>
        <taxon>Embryophyta</taxon>
        <taxon>Tracheophyta</taxon>
        <taxon>Spermatophyta</taxon>
        <taxon>Magnoliopsida</taxon>
        <taxon>eudicotyledons</taxon>
        <taxon>Gunneridae</taxon>
        <taxon>Pentapetalae</taxon>
        <taxon>rosids</taxon>
        <taxon>fabids</taxon>
        <taxon>Rosales</taxon>
        <taxon>Rosaceae</taxon>
        <taxon>Amygdaloideae</taxon>
        <taxon>Amygdaleae</taxon>
        <taxon>Prunus</taxon>
    </lineage>
</organism>
<dbReference type="Proteomes" id="UP000507245">
    <property type="component" value="Unassembled WGS sequence"/>
</dbReference>
<keyword evidence="5" id="KW-1185">Reference proteome</keyword>
<dbReference type="EMBL" id="CAEKKB010000002">
    <property type="protein sequence ID" value="CAB4299268.1"/>
    <property type="molecule type" value="Genomic_DNA"/>
</dbReference>
<feature type="region of interest" description="Disordered" evidence="1">
    <location>
        <begin position="33"/>
        <end position="61"/>
    </location>
</feature>
<gene>
    <name evidence="2" type="ORF">CURHAP_LOCUS13253</name>
    <name evidence="3" type="ORF">ORAREDHAP_LOCUS13133</name>
</gene>
<dbReference type="AlphaFoldDB" id="A0A6J5WLZ1"/>
<evidence type="ECO:0000313" key="4">
    <source>
        <dbReference type="Proteomes" id="UP000507222"/>
    </source>
</evidence>